<evidence type="ECO:0000256" key="12">
    <source>
        <dbReference type="ARBA" id="ARBA00022617"/>
    </source>
</evidence>
<evidence type="ECO:0000256" key="14">
    <source>
        <dbReference type="ARBA" id="ARBA00022692"/>
    </source>
</evidence>
<keyword evidence="13 32" id="KW-0768">Sushi</keyword>
<dbReference type="GO" id="GO:0042446">
    <property type="term" value="P:hormone biosynthetic process"/>
    <property type="evidence" value="ECO:0007669"/>
    <property type="project" value="UniProtKB-KW"/>
</dbReference>
<dbReference type="CDD" id="cd00054">
    <property type="entry name" value="EGF_CA"/>
    <property type="match status" value="1"/>
</dbReference>
<evidence type="ECO:0000256" key="9">
    <source>
        <dbReference type="ARBA" id="ARBA00022534"/>
    </source>
</evidence>
<keyword evidence="11" id="KW-0575">Peroxidase</keyword>
<evidence type="ECO:0000259" key="36">
    <source>
        <dbReference type="PROSITE" id="PS50026"/>
    </source>
</evidence>
<evidence type="ECO:0000256" key="15">
    <source>
        <dbReference type="ARBA" id="ARBA00022723"/>
    </source>
</evidence>
<dbReference type="FunFam" id="2.10.70.10:FF:000059">
    <property type="entry name" value="Thyroid peroxidase"/>
    <property type="match status" value="1"/>
</dbReference>
<dbReference type="FunFam" id="1.10.640.10:FF:000013">
    <property type="entry name" value="Thyroid peroxidase"/>
    <property type="match status" value="1"/>
</dbReference>
<dbReference type="SUPFAM" id="SSF57196">
    <property type="entry name" value="EGF/Laminin"/>
    <property type="match status" value="1"/>
</dbReference>
<dbReference type="SUPFAM" id="SSF50729">
    <property type="entry name" value="PH domain-like"/>
    <property type="match status" value="1"/>
</dbReference>
<dbReference type="Pfam" id="PF07645">
    <property type="entry name" value="EGF_CA"/>
    <property type="match status" value="1"/>
</dbReference>
<proteinExistence type="inferred from homology"/>
<keyword evidence="21 34" id="KW-0472">Membrane</keyword>
<evidence type="ECO:0000256" key="27">
    <source>
        <dbReference type="ARBA" id="ARBA00048299"/>
    </source>
</evidence>
<comment type="caution">
    <text evidence="31">Lacks conserved residue(s) required for the propagation of feature annotation.</text>
</comment>
<keyword evidence="20 30" id="KW-0408">Iron</keyword>
<evidence type="ECO:0000256" key="26">
    <source>
        <dbReference type="ARBA" id="ARBA00048250"/>
    </source>
</evidence>
<evidence type="ECO:0000256" key="13">
    <source>
        <dbReference type="ARBA" id="ARBA00022659"/>
    </source>
</evidence>
<comment type="subunit">
    <text evidence="6">Interacts with DUOX1, DUOX2 and CYBA.</text>
</comment>
<feature type="non-terminal residue" evidence="38">
    <location>
        <position position="1"/>
    </location>
</feature>
<comment type="pathway">
    <text evidence="4">Hormone biosynthesis; thyroid hormone biosynthesis.</text>
</comment>
<keyword evidence="16" id="KW-0732">Signal</keyword>
<dbReference type="InterPro" id="IPR049883">
    <property type="entry name" value="NOTCH1_EGF-like"/>
</dbReference>
<comment type="caution">
    <text evidence="38">The sequence shown here is derived from an EMBL/GenBank/DDBJ whole genome shotgun (WGS) entry which is preliminary data.</text>
</comment>
<evidence type="ECO:0000256" key="3">
    <source>
        <dbReference type="ARBA" id="ARBA00004479"/>
    </source>
</evidence>
<organism evidence="38 39">
    <name type="scientific">Monodon monoceros</name>
    <name type="common">Narwhal</name>
    <name type="synonym">Ceratodon monodon</name>
    <dbReference type="NCBI Taxonomy" id="40151"/>
    <lineage>
        <taxon>Eukaryota</taxon>
        <taxon>Metazoa</taxon>
        <taxon>Chordata</taxon>
        <taxon>Craniata</taxon>
        <taxon>Vertebrata</taxon>
        <taxon>Euteleostomi</taxon>
        <taxon>Mammalia</taxon>
        <taxon>Eutheria</taxon>
        <taxon>Laurasiatheria</taxon>
        <taxon>Artiodactyla</taxon>
        <taxon>Whippomorpha</taxon>
        <taxon>Cetacea</taxon>
        <taxon>Odontoceti</taxon>
        <taxon>Monodontidae</taxon>
        <taxon>Monodon</taxon>
    </lineage>
</organism>
<accession>A0A4U1EXT3</accession>
<evidence type="ECO:0000256" key="25">
    <source>
        <dbReference type="ARBA" id="ARBA00048137"/>
    </source>
</evidence>
<dbReference type="PROSITE" id="PS00010">
    <property type="entry name" value="ASX_HYDROXYL"/>
    <property type="match status" value="1"/>
</dbReference>
<feature type="binding site" description="axial binding residue" evidence="30">
    <location>
        <position position="1344"/>
    </location>
    <ligand>
        <name>heme b</name>
        <dbReference type="ChEBI" id="CHEBI:60344"/>
    </ligand>
    <ligandPart>
        <name>Fe</name>
        <dbReference type="ChEBI" id="CHEBI:18248"/>
    </ligandPart>
</feature>
<dbReference type="SMART" id="SM00181">
    <property type="entry name" value="EGF"/>
    <property type="match status" value="1"/>
</dbReference>
<feature type="region of interest" description="Disordered" evidence="33">
    <location>
        <begin position="1730"/>
        <end position="1823"/>
    </location>
</feature>
<comment type="cofactor">
    <cofactor evidence="1">
        <name>heme b</name>
        <dbReference type="ChEBI" id="CHEBI:60344"/>
    </cofactor>
</comment>
<dbReference type="GO" id="GO:0004447">
    <property type="term" value="F:iodide peroxidase activity"/>
    <property type="evidence" value="ECO:0007669"/>
    <property type="project" value="UniProtKB-EC"/>
</dbReference>
<dbReference type="Proteomes" id="UP000308365">
    <property type="component" value="Unassembled WGS sequence"/>
</dbReference>
<evidence type="ECO:0000256" key="4">
    <source>
        <dbReference type="ARBA" id="ARBA00005197"/>
    </source>
</evidence>
<dbReference type="PROSITE" id="PS50003">
    <property type="entry name" value="PH_DOMAIN"/>
    <property type="match status" value="1"/>
</dbReference>
<evidence type="ECO:0000256" key="33">
    <source>
        <dbReference type="SAM" id="MobiDB-lite"/>
    </source>
</evidence>
<evidence type="ECO:0000256" key="23">
    <source>
        <dbReference type="ARBA" id="ARBA00023180"/>
    </source>
</evidence>
<evidence type="ECO:0000256" key="7">
    <source>
        <dbReference type="ARBA" id="ARBA00012311"/>
    </source>
</evidence>
<dbReference type="GO" id="GO:0006590">
    <property type="term" value="P:thyroid hormone generation"/>
    <property type="evidence" value="ECO:0007669"/>
    <property type="project" value="UniProtKB-UniPathway"/>
</dbReference>
<keyword evidence="22" id="KW-1015">Disulfide bond</keyword>
<feature type="region of interest" description="Disordered" evidence="33">
    <location>
        <begin position="1864"/>
        <end position="1886"/>
    </location>
</feature>
<evidence type="ECO:0000256" key="17">
    <source>
        <dbReference type="ARBA" id="ARBA00022837"/>
    </source>
</evidence>
<feature type="domain" description="Sushi" evidence="37">
    <location>
        <begin position="1588"/>
        <end position="1644"/>
    </location>
</feature>
<evidence type="ECO:0000259" key="37">
    <source>
        <dbReference type="PROSITE" id="PS50923"/>
    </source>
</evidence>
<dbReference type="FunFam" id="1.10.640.10:FF:000010">
    <property type="entry name" value="Thyroid peroxidase"/>
    <property type="match status" value="1"/>
</dbReference>
<dbReference type="PANTHER" id="PTHR11475:SF60">
    <property type="entry name" value="THYROID PEROXIDASE"/>
    <property type="match status" value="1"/>
</dbReference>
<dbReference type="Pfam" id="PF23012">
    <property type="entry name" value="Syntrophin_4th"/>
    <property type="match status" value="1"/>
</dbReference>
<comment type="catalytic activity">
    <reaction evidence="28">
        <text>2 iodide + H2O2 + 2 H(+) = diiodine + 2 H2O</text>
        <dbReference type="Rhea" id="RHEA:23336"/>
        <dbReference type="ChEBI" id="CHEBI:15377"/>
        <dbReference type="ChEBI" id="CHEBI:15378"/>
        <dbReference type="ChEBI" id="CHEBI:16240"/>
        <dbReference type="ChEBI" id="CHEBI:16382"/>
        <dbReference type="ChEBI" id="CHEBI:17606"/>
        <dbReference type="EC" id="1.11.1.8"/>
    </reaction>
</comment>
<dbReference type="GO" id="GO:0005615">
    <property type="term" value="C:extracellular space"/>
    <property type="evidence" value="ECO:0007669"/>
    <property type="project" value="TreeGrafter"/>
</dbReference>
<evidence type="ECO:0000256" key="22">
    <source>
        <dbReference type="ARBA" id="ARBA00023157"/>
    </source>
</evidence>
<dbReference type="Gene3D" id="2.10.25.10">
    <property type="entry name" value="Laminin"/>
    <property type="match status" value="1"/>
</dbReference>
<evidence type="ECO:0000256" key="31">
    <source>
        <dbReference type="PROSITE-ProRule" id="PRU00076"/>
    </source>
</evidence>
<evidence type="ECO:0000256" key="1">
    <source>
        <dbReference type="ARBA" id="ARBA00001970"/>
    </source>
</evidence>
<dbReference type="Pfam" id="PF03098">
    <property type="entry name" value="An_peroxidase"/>
    <property type="match status" value="1"/>
</dbReference>
<evidence type="ECO:0000256" key="16">
    <source>
        <dbReference type="ARBA" id="ARBA00022729"/>
    </source>
</evidence>
<evidence type="ECO:0000256" key="21">
    <source>
        <dbReference type="ARBA" id="ARBA00023136"/>
    </source>
</evidence>
<keyword evidence="14 34" id="KW-0812">Transmembrane</keyword>
<dbReference type="SMART" id="SM00179">
    <property type="entry name" value="EGF_CA"/>
    <property type="match status" value="1"/>
</dbReference>
<dbReference type="PROSITE" id="PS50292">
    <property type="entry name" value="PEROXIDASE_3"/>
    <property type="match status" value="1"/>
</dbReference>
<dbReference type="PROSITE" id="PS50026">
    <property type="entry name" value="EGF_3"/>
    <property type="match status" value="1"/>
</dbReference>
<dbReference type="CDD" id="cd00821">
    <property type="entry name" value="PH"/>
    <property type="match status" value="1"/>
</dbReference>
<evidence type="ECO:0000256" key="10">
    <source>
        <dbReference type="ARBA" id="ARBA00022536"/>
    </source>
</evidence>
<evidence type="ECO:0000256" key="29">
    <source>
        <dbReference type="ARBA" id="ARBA00049000"/>
    </source>
</evidence>
<keyword evidence="15 30" id="KW-0479">Metal-binding</keyword>
<dbReference type="Gene3D" id="1.10.640.10">
    <property type="entry name" value="Haem peroxidase domain superfamily, animal type"/>
    <property type="match status" value="1"/>
</dbReference>
<reference evidence="39" key="1">
    <citation type="journal article" date="2019" name="IScience">
        <title>Narwhal Genome Reveals Long-Term Low Genetic Diversity despite Current Large Abundance Size.</title>
        <authorList>
            <person name="Westbury M.V."/>
            <person name="Petersen B."/>
            <person name="Garde E."/>
            <person name="Heide-Jorgensen M.P."/>
            <person name="Lorenzen E.D."/>
        </authorList>
    </citation>
    <scope>NUCLEOTIDE SEQUENCE [LARGE SCALE GENOMIC DNA]</scope>
</reference>
<dbReference type="GO" id="GO:0042744">
    <property type="term" value="P:hydrogen peroxide catabolic process"/>
    <property type="evidence" value="ECO:0007669"/>
    <property type="project" value="UniProtKB-KW"/>
</dbReference>
<dbReference type="InterPro" id="IPR000152">
    <property type="entry name" value="EGF-type_Asp/Asn_hydroxyl_site"/>
</dbReference>
<evidence type="ECO:0000313" key="38">
    <source>
        <dbReference type="EMBL" id="TKC41006.1"/>
    </source>
</evidence>
<comment type="subcellular location">
    <subcellularLocation>
        <location evidence="3">Membrane</location>
        <topology evidence="3">Single-pass type I membrane protein</topology>
    </subcellularLocation>
</comment>
<dbReference type="InterPro" id="IPR029589">
    <property type="entry name" value="TPO"/>
</dbReference>
<dbReference type="InterPro" id="IPR000742">
    <property type="entry name" value="EGF"/>
</dbReference>
<dbReference type="PANTHER" id="PTHR11475">
    <property type="entry name" value="OXIDASE/PEROXIDASE"/>
    <property type="match status" value="1"/>
</dbReference>
<dbReference type="InterPro" id="IPR019791">
    <property type="entry name" value="Haem_peroxidase_animal"/>
</dbReference>
<keyword evidence="19" id="KW-0560">Oxidoreductase</keyword>
<dbReference type="InterPro" id="IPR037120">
    <property type="entry name" value="Haem_peroxidase_sf_animal"/>
</dbReference>
<dbReference type="InterPro" id="IPR035976">
    <property type="entry name" value="Sushi/SCR/CCP_sf"/>
</dbReference>
<gene>
    <name evidence="38" type="ORF">EI555_015906</name>
</gene>
<dbReference type="PROSITE" id="PS01187">
    <property type="entry name" value="EGF_CA"/>
    <property type="match status" value="1"/>
</dbReference>
<dbReference type="SMART" id="SM00032">
    <property type="entry name" value="CCP"/>
    <property type="match status" value="1"/>
</dbReference>
<dbReference type="PROSITE" id="PS01186">
    <property type="entry name" value="EGF_2"/>
    <property type="match status" value="1"/>
</dbReference>
<keyword evidence="24" id="KW-0376">Hydrogen peroxide</keyword>
<comment type="catalytic activity">
    <reaction evidence="25">
        <text>[thyroglobulin]-L-tyrosine + iodide + H2O2 + H(+) = [thyroglobulin]-3-iodo-L-tyrosine + 2 H2O</text>
        <dbReference type="Rhea" id="RHEA:48956"/>
        <dbReference type="Rhea" id="RHEA-COMP:12274"/>
        <dbReference type="Rhea" id="RHEA-COMP:12275"/>
        <dbReference type="ChEBI" id="CHEBI:15377"/>
        <dbReference type="ChEBI" id="CHEBI:15378"/>
        <dbReference type="ChEBI" id="CHEBI:16240"/>
        <dbReference type="ChEBI" id="CHEBI:16382"/>
        <dbReference type="ChEBI" id="CHEBI:46858"/>
        <dbReference type="ChEBI" id="CHEBI:90870"/>
        <dbReference type="EC" id="1.11.1.8"/>
    </reaction>
</comment>
<dbReference type="InterPro" id="IPR001881">
    <property type="entry name" value="EGF-like_Ca-bd_dom"/>
</dbReference>
<dbReference type="Gene3D" id="2.10.70.10">
    <property type="entry name" value="Complement Module, domain 1"/>
    <property type="match status" value="1"/>
</dbReference>
<dbReference type="GO" id="GO:0016020">
    <property type="term" value="C:membrane"/>
    <property type="evidence" value="ECO:0007669"/>
    <property type="project" value="UniProtKB-SubCell"/>
</dbReference>
<keyword evidence="12 30" id="KW-0349">Heme</keyword>
<evidence type="ECO:0000256" key="19">
    <source>
        <dbReference type="ARBA" id="ARBA00023002"/>
    </source>
</evidence>
<evidence type="ECO:0000256" key="6">
    <source>
        <dbReference type="ARBA" id="ARBA00011561"/>
    </source>
</evidence>
<evidence type="ECO:0000256" key="30">
    <source>
        <dbReference type="PIRSR" id="PIRSR619791-2"/>
    </source>
</evidence>
<evidence type="ECO:0000256" key="32">
    <source>
        <dbReference type="PROSITE-ProRule" id="PRU00302"/>
    </source>
</evidence>
<dbReference type="FunFam" id="2.10.25.10:FF:000452">
    <property type="entry name" value="thyroid peroxidase"/>
    <property type="match status" value="1"/>
</dbReference>
<dbReference type="EMBL" id="RWIC01000686">
    <property type="protein sequence ID" value="TKC41006.1"/>
    <property type="molecule type" value="Genomic_DNA"/>
</dbReference>
<comment type="catalytic activity">
    <reaction evidence="27">
        <text>2 [thyroglobulin]-3,5-diiodo-L-tyrosine + H2O2 = [thyroglobulin]-L-thyroxine + [thyroglobulin]-dehydroalanine + 2 H2O</text>
        <dbReference type="Rhea" id="RHEA:48964"/>
        <dbReference type="Rhea" id="RHEA-COMP:12276"/>
        <dbReference type="Rhea" id="RHEA-COMP:12277"/>
        <dbReference type="Rhea" id="RHEA-COMP:12278"/>
        <dbReference type="ChEBI" id="CHEBI:15377"/>
        <dbReference type="ChEBI" id="CHEBI:16240"/>
        <dbReference type="ChEBI" id="CHEBI:90871"/>
        <dbReference type="ChEBI" id="CHEBI:90872"/>
        <dbReference type="ChEBI" id="CHEBI:90873"/>
        <dbReference type="EC" id="1.11.1.8"/>
    </reaction>
</comment>
<dbReference type="CDD" id="cd09825">
    <property type="entry name" value="thyroid_peroxidase"/>
    <property type="match status" value="1"/>
</dbReference>
<dbReference type="GO" id="GO:0006979">
    <property type="term" value="P:response to oxidative stress"/>
    <property type="evidence" value="ECO:0007669"/>
    <property type="project" value="InterPro"/>
</dbReference>
<evidence type="ECO:0000256" key="34">
    <source>
        <dbReference type="SAM" id="Phobius"/>
    </source>
</evidence>
<name>A0A4U1EXT3_MONMO</name>
<feature type="domain" description="EGF-like" evidence="36">
    <location>
        <begin position="1644"/>
        <end position="1687"/>
    </location>
</feature>
<dbReference type="SUPFAM" id="SSF48113">
    <property type="entry name" value="Heme-dependent peroxidases"/>
    <property type="match status" value="1"/>
</dbReference>
<dbReference type="UniPathway" id="UPA00194"/>
<dbReference type="GO" id="GO:0020037">
    <property type="term" value="F:heme binding"/>
    <property type="evidence" value="ECO:0007669"/>
    <property type="project" value="InterPro"/>
</dbReference>
<evidence type="ECO:0000259" key="35">
    <source>
        <dbReference type="PROSITE" id="PS50003"/>
    </source>
</evidence>
<dbReference type="InterPro" id="IPR018097">
    <property type="entry name" value="EGF_Ca-bd_CS"/>
</dbReference>
<dbReference type="InterPro" id="IPR001849">
    <property type="entry name" value="PH_domain"/>
</dbReference>
<evidence type="ECO:0000256" key="8">
    <source>
        <dbReference type="ARBA" id="ARBA00021693"/>
    </source>
</evidence>
<dbReference type="InterPro" id="IPR055108">
    <property type="entry name" value="Syntrophin_4th"/>
</dbReference>
<comment type="catalytic activity">
    <reaction evidence="26">
        <text>[thyroglobulin]-3-iodo-L-tyrosine + [thyroglobulin]-3,5-diiodo-L-tyrosine + H2O2 = [thyroglobulin]-3,3',5-triiodo-L-thyronine + [thyroglobulin]-dehydroalanine + 2 H2O</text>
        <dbReference type="Rhea" id="RHEA:48968"/>
        <dbReference type="Rhea" id="RHEA-COMP:12275"/>
        <dbReference type="Rhea" id="RHEA-COMP:12276"/>
        <dbReference type="Rhea" id="RHEA-COMP:12278"/>
        <dbReference type="Rhea" id="RHEA-COMP:12279"/>
        <dbReference type="ChEBI" id="CHEBI:15377"/>
        <dbReference type="ChEBI" id="CHEBI:16240"/>
        <dbReference type="ChEBI" id="CHEBI:90870"/>
        <dbReference type="ChEBI" id="CHEBI:90871"/>
        <dbReference type="ChEBI" id="CHEBI:90873"/>
        <dbReference type="ChEBI" id="CHEBI:90874"/>
        <dbReference type="EC" id="1.11.1.8"/>
    </reaction>
</comment>
<dbReference type="InterPro" id="IPR000436">
    <property type="entry name" value="Sushi_SCR_CCP_dom"/>
</dbReference>
<evidence type="ECO:0000256" key="28">
    <source>
        <dbReference type="ARBA" id="ARBA00048771"/>
    </source>
</evidence>
<feature type="domain" description="PH" evidence="35">
    <location>
        <begin position="449"/>
        <end position="556"/>
    </location>
</feature>
<keyword evidence="23" id="KW-0325">Glycoprotein</keyword>
<keyword evidence="18 34" id="KW-1133">Transmembrane helix</keyword>
<evidence type="ECO:0000256" key="24">
    <source>
        <dbReference type="ARBA" id="ARBA00023324"/>
    </source>
</evidence>
<dbReference type="SUPFAM" id="SSF57535">
    <property type="entry name" value="Complement control module/SCR domain"/>
    <property type="match status" value="1"/>
</dbReference>
<evidence type="ECO:0000256" key="20">
    <source>
        <dbReference type="ARBA" id="ARBA00023004"/>
    </source>
</evidence>
<evidence type="ECO:0000256" key="5">
    <source>
        <dbReference type="ARBA" id="ARBA00008928"/>
    </source>
</evidence>
<keyword evidence="17" id="KW-0106">Calcium</keyword>
<keyword evidence="9" id="KW-0893">Thyroid hormones biosynthesis</keyword>
<dbReference type="PROSITE" id="PS50923">
    <property type="entry name" value="SUSHI"/>
    <property type="match status" value="1"/>
</dbReference>
<dbReference type="EC" id="1.11.1.8" evidence="7"/>
<dbReference type="PRINTS" id="PR00457">
    <property type="entry name" value="ANPEROXIDASE"/>
</dbReference>
<protein>
    <recommendedName>
        <fullName evidence="8">Thyroid peroxidase</fullName>
        <ecNumber evidence="7">1.11.1.8</ecNumber>
    </recommendedName>
</protein>
<sequence>VGLTGQAVRLTAPTPVIIPPVDSTTRVTHVIQAALVTMLWDQRAQCQRFPGKAPSLCPYSVPVYILKLSDLSVKMNYIPIKVLATDYESGNTKTGTALLHDEGSGHAYDIRLKLTKEVLTIQKQDVICVSGSNHSANGPRTELEVSALVSFRKHGGVEHGVPVVISKIFKDHAAVRSPIPGAMRPFFVSPDPRCEQAKEAAGKGFHAQFRKRIYLLCRGVNRPRRPREKDFTLSSGSASTFSAEVNGINVENATHEEVDEAGSSAAAAVPYSDMSHTLAAATSGEDGAAARGPFDAGGEGAMTPRFCETRPGSPSEEEGCGVECFTDVSGLTDALDTGASPEPTIKEAMTLPPDAGGEKWAFHFTVRSWSLITGFNPGGQPAFSVIISKPRATSSAFEVQALDGASSGSLWFYTAQDSTAWLRAVSANISDLTLQKMKMANKCRSPCDQVVHVGWVSERLGGASSSQTFRSKFLALKGSSFYVFTSPPVSTLDWVRAEKTYNLCEVLFKVHKDPTCGEHRPFCFSVLVGHGRSHVFSVELGSELAAWELSFQRATFLDVQRTGSKTYMCSWQGDTLCFTVDFALGFTCFDSKTKNVLWRFKFSQLKGSSDDGKARVKLLFQNLDTKQIEMKVPCVELEFQDLTAVLHCIHSFIAAKVASVDPRWVGLLASDEEHSLRSGKAVAEKTRLPCEISHVTAVLQITNTPHLQWELGSDTRGHGCHTRLKPGHRAPPGDDVSAVTGLRALVSQDQEMRFTPCQRQDAGHRRGSLEPLPLKMNLLFFIRMGARAVLGTTLAVACAGAVFSFLLRHKDLFWGETEECRVRGIVEASKLLVDEAVYSTMRRNLHKRETISPSQLLSFSKLPEPTSRAASRAADIMEVSVQEAMRRAHLGSAPSGPPTDVLSEDLLKTIANLSGCQPYMLPPRCPNTCLANKYRLITGACNNSSLETTCTLTARECLSTTGACGPHWTEGFTLYNHPGGASSTVSLGTVHCIGPAALSLLDSNTEPRCLHRDHPRWGAANTALARWLPPAYEDGISEPRGWNPHFLYNGFPLPPVREVSRQVIHVSNEAVTEDGQYSDLLMAWGQYTDHDLAFTPQSASHAAFGGGADCQRTCENRSPCFPIQLQANASPAVGTACLPFYRSSPTCGSGTQGAFFGNVSWMNPRQQMNGLTSFLDASTVYGSSPASEQRLRNWTSAEGLLLVNARYRDAGRAFLPFAPPPAPPACASRPGAPGARAPCFLAGDGRASEVPALAALHTLWLREHNRLAAALKALNAHWSADTAYQEARKVVGALHQIITLRDYIPKILGPEAFGQHVGPYRGYDPAVDPTVSNVFSTAAFRFGHATVHPLVRRLDARFQERLGLLPLRDAFFRPWRLLEEGGVDPIMRGLLATPAKLQVQDQLMNEELTERLFVLSDSGTLDLASINLQRGRDHGLPGYNEWREFCGLSRLETRADLRATTSHGSVADKILDLYGHPANVDVWLGGLAERVLPGARTGPLFACIIGKQMRNLRDGDRFWWENQAVFTEAQRQELGRHSLSRVICDNTGLSRVPRDAFRVGTWPQEFESCDSIPGMNLGAWREAPPPEDACGFPDKVEDGDFLLCEESGRRVLVFSCRHGFQLHGPEQVACTRRGWDSQPPVCKDINECEDVTEPPCHASARCKNTKGGFQCECTDPYVLGEDGRTCVDSGRLPRASMVSIVLGAVLVCGLAGLTWMVVCRWTHADPESSLPILEGEGEGTSQLGHGKPQDVSSPQHHSPAGDSEQAEWNQPWHLPPKRGTKTTAPGVRRRHRHAQTRPLQPRQGPCTRRTPHQPPGTRTRTRARLPVGLKLVAASLLQDPACGSRILLCKQEPARVMRAQLLEPEPDTTLDGDRWKRQDARALPGV</sequence>
<evidence type="ECO:0000256" key="2">
    <source>
        <dbReference type="ARBA" id="ARBA00003834"/>
    </source>
</evidence>
<dbReference type="CDD" id="cd00033">
    <property type="entry name" value="CCP"/>
    <property type="match status" value="1"/>
</dbReference>
<evidence type="ECO:0000256" key="11">
    <source>
        <dbReference type="ARBA" id="ARBA00022559"/>
    </source>
</evidence>
<evidence type="ECO:0000313" key="39">
    <source>
        <dbReference type="Proteomes" id="UP000308365"/>
    </source>
</evidence>
<dbReference type="InterPro" id="IPR010255">
    <property type="entry name" value="Haem_peroxidase_sf"/>
</dbReference>
<evidence type="ECO:0000256" key="18">
    <source>
        <dbReference type="ARBA" id="ARBA00022989"/>
    </source>
</evidence>
<feature type="compositionally biased region" description="Basic and acidic residues" evidence="33">
    <location>
        <begin position="1871"/>
        <end position="1880"/>
    </location>
</feature>
<comment type="function">
    <text evidence="2">Iodination and coupling of the hormonogenic tyrosines in thyroglobulin to yield the thyroid hormones T(3) and T(4).</text>
</comment>
<comment type="similarity">
    <text evidence="5">Belongs to the prostaglandin G/H synthase family.</text>
</comment>
<feature type="transmembrane region" description="Helical" evidence="34">
    <location>
        <begin position="1698"/>
        <end position="1718"/>
    </location>
</feature>
<dbReference type="GO" id="GO:0005509">
    <property type="term" value="F:calcium ion binding"/>
    <property type="evidence" value="ECO:0007669"/>
    <property type="project" value="InterPro"/>
</dbReference>
<keyword evidence="10 31" id="KW-0245">EGF-like domain</keyword>
<comment type="catalytic activity">
    <reaction evidence="29">
        <text>[thyroglobulin]-3-iodo-L-tyrosine + iodide + H2O2 + H(+) = [thyroglobulin]-3,5-diiodo-L-tyrosine + 2 H2O</text>
        <dbReference type="Rhea" id="RHEA:48960"/>
        <dbReference type="Rhea" id="RHEA-COMP:12275"/>
        <dbReference type="Rhea" id="RHEA-COMP:12276"/>
        <dbReference type="ChEBI" id="CHEBI:15377"/>
        <dbReference type="ChEBI" id="CHEBI:15378"/>
        <dbReference type="ChEBI" id="CHEBI:16240"/>
        <dbReference type="ChEBI" id="CHEBI:16382"/>
        <dbReference type="ChEBI" id="CHEBI:90870"/>
        <dbReference type="ChEBI" id="CHEBI:90871"/>
        <dbReference type="EC" id="1.11.1.8"/>
    </reaction>
</comment>